<dbReference type="Proteomes" id="UP000626210">
    <property type="component" value="Unassembled WGS sequence"/>
</dbReference>
<feature type="compositionally biased region" description="Basic and acidic residues" evidence="1">
    <location>
        <begin position="104"/>
        <end position="116"/>
    </location>
</feature>
<dbReference type="EMBL" id="BMYK01000044">
    <property type="protein sequence ID" value="GHD03396.1"/>
    <property type="molecule type" value="Genomic_DNA"/>
</dbReference>
<organism evidence="2 3">
    <name type="scientific">Pseudorhodoferax aquiterrae</name>
    <dbReference type="NCBI Taxonomy" id="747304"/>
    <lineage>
        <taxon>Bacteria</taxon>
        <taxon>Pseudomonadati</taxon>
        <taxon>Pseudomonadota</taxon>
        <taxon>Betaproteobacteria</taxon>
        <taxon>Burkholderiales</taxon>
        <taxon>Comamonadaceae</taxon>
    </lineage>
</organism>
<keyword evidence="3" id="KW-1185">Reference proteome</keyword>
<feature type="compositionally biased region" description="Acidic residues" evidence="1">
    <location>
        <begin position="86"/>
        <end position="103"/>
    </location>
</feature>
<dbReference type="Pfam" id="PF11679">
    <property type="entry name" value="DUF3275"/>
    <property type="match status" value="1"/>
</dbReference>
<sequence length="221" mass="24873">MIKIERTTLRVKKIQQSKNGPFAVANLFTEIGEFKVKDSLLDQFDEGEYQATVWISEIYLGQYVAYGRAVAEVRAKLHDIRVESASELDEAPEPPEPDPIDEIEAPRATRRPEKPSRQPATPPTTQPQKDVDRAGSTGDLSDLKSALQGIGRKAKPELQAKSPINLAELFGVELCVRIRQREPVKLDSTVDRALFRRQAATLREELGYEFDPMQQTFNPVN</sequence>
<name>A0ABQ3GEI0_9BURK</name>
<comment type="caution">
    <text evidence="2">The sequence shown here is derived from an EMBL/GenBank/DDBJ whole genome shotgun (WGS) entry which is preliminary data.</text>
</comment>
<evidence type="ECO:0000313" key="3">
    <source>
        <dbReference type="Proteomes" id="UP000626210"/>
    </source>
</evidence>
<evidence type="ECO:0008006" key="4">
    <source>
        <dbReference type="Google" id="ProtNLM"/>
    </source>
</evidence>
<protein>
    <recommendedName>
        <fullName evidence="4">DUF3275 family protein</fullName>
    </recommendedName>
</protein>
<accession>A0ABQ3GEI0</accession>
<proteinExistence type="predicted"/>
<reference evidence="3" key="1">
    <citation type="journal article" date="2019" name="Int. J. Syst. Evol. Microbiol.">
        <title>The Global Catalogue of Microorganisms (GCM) 10K type strain sequencing project: providing services to taxonomists for standard genome sequencing and annotation.</title>
        <authorList>
            <consortium name="The Broad Institute Genomics Platform"/>
            <consortium name="The Broad Institute Genome Sequencing Center for Infectious Disease"/>
            <person name="Wu L."/>
            <person name="Ma J."/>
        </authorList>
    </citation>
    <scope>NUCLEOTIDE SEQUENCE [LARGE SCALE GENOMIC DNA]</scope>
    <source>
        <strain evidence="3">KCTC 23314</strain>
    </source>
</reference>
<evidence type="ECO:0000256" key="1">
    <source>
        <dbReference type="SAM" id="MobiDB-lite"/>
    </source>
</evidence>
<gene>
    <name evidence="2" type="ORF">GCM10007320_63400</name>
</gene>
<evidence type="ECO:0000313" key="2">
    <source>
        <dbReference type="EMBL" id="GHD03396.1"/>
    </source>
</evidence>
<dbReference type="InterPro" id="IPR021693">
    <property type="entry name" value="DUF3275"/>
</dbReference>
<feature type="region of interest" description="Disordered" evidence="1">
    <location>
        <begin position="84"/>
        <end position="142"/>
    </location>
</feature>
<dbReference type="RefSeq" id="WP_189690853.1">
    <property type="nucleotide sequence ID" value="NZ_BMYK01000044.1"/>
</dbReference>